<dbReference type="InterPro" id="IPR043038">
    <property type="entry name" value="VbhA_sf"/>
</dbReference>
<name>A0A1M4YEF4_9FLAO</name>
<dbReference type="EMBL" id="FQTW01000027">
    <property type="protein sequence ID" value="SHF04181.1"/>
    <property type="molecule type" value="Genomic_DNA"/>
</dbReference>
<dbReference type="STRING" id="1155689.SAMN05444278_1272"/>
<dbReference type="Gene3D" id="1.10.8.1050">
    <property type="entry name" value="Antitoxin VbhA-like"/>
    <property type="match status" value="1"/>
</dbReference>
<sequence>MYNSIEIDRKRLTIMGVKFSDLKTLENTASAIGSNMFEGFRPTQRSIEFIRDYIMGKISLDDLIIYTKKKTYV</sequence>
<organism evidence="2 3">
    <name type="scientific">Psychroflexus salarius</name>
    <dbReference type="NCBI Taxonomy" id="1155689"/>
    <lineage>
        <taxon>Bacteria</taxon>
        <taxon>Pseudomonadati</taxon>
        <taxon>Bacteroidota</taxon>
        <taxon>Flavobacteriia</taxon>
        <taxon>Flavobacteriales</taxon>
        <taxon>Flavobacteriaceae</taxon>
        <taxon>Psychroflexus</taxon>
    </lineage>
</organism>
<keyword evidence="3" id="KW-1185">Reference proteome</keyword>
<proteinExistence type="predicted"/>
<evidence type="ECO:0000313" key="3">
    <source>
        <dbReference type="Proteomes" id="UP000184462"/>
    </source>
</evidence>
<dbReference type="AlphaFoldDB" id="A0A1M4YEF4"/>
<reference evidence="2 3" key="1">
    <citation type="submission" date="2016-11" db="EMBL/GenBank/DDBJ databases">
        <authorList>
            <person name="Jaros S."/>
            <person name="Januszkiewicz K."/>
            <person name="Wedrychowicz H."/>
        </authorList>
    </citation>
    <scope>NUCLEOTIDE SEQUENCE [LARGE SCALE GENOMIC DNA]</scope>
    <source>
        <strain evidence="2 3">DSM 25661</strain>
    </source>
</reference>
<dbReference type="InterPro" id="IPR041535">
    <property type="entry name" value="VbhA"/>
</dbReference>
<dbReference type="InterPro" id="IPR033788">
    <property type="entry name" value="VbhA-like"/>
</dbReference>
<dbReference type="Pfam" id="PF18495">
    <property type="entry name" value="VbhA"/>
    <property type="match status" value="1"/>
</dbReference>
<gene>
    <name evidence="2" type="ORF">SAMN05444278_1272</name>
</gene>
<accession>A0A1M4YEF4</accession>
<evidence type="ECO:0000313" key="2">
    <source>
        <dbReference type="EMBL" id="SHF04181.1"/>
    </source>
</evidence>
<protein>
    <recommendedName>
        <fullName evidence="1">Antitoxin VbhA domain-containing protein</fullName>
    </recommendedName>
</protein>
<dbReference type="OrthoDB" id="678210at2"/>
<dbReference type="Proteomes" id="UP000184462">
    <property type="component" value="Unassembled WGS sequence"/>
</dbReference>
<evidence type="ECO:0000259" key="1">
    <source>
        <dbReference type="Pfam" id="PF18495"/>
    </source>
</evidence>
<feature type="domain" description="Antitoxin VbhA" evidence="1">
    <location>
        <begin position="27"/>
        <end position="69"/>
    </location>
</feature>
<dbReference type="RefSeq" id="WP_073193769.1">
    <property type="nucleotide sequence ID" value="NZ_FQTW01000027.1"/>
</dbReference>
<dbReference type="CDD" id="cd11586">
    <property type="entry name" value="VbhA_like"/>
    <property type="match status" value="1"/>
</dbReference>